<accession>K9PA42</accession>
<dbReference type="AlphaFoldDB" id="K9PA42"/>
<dbReference type="KEGG" id="cgc:Cyagr_2500"/>
<reference evidence="2" key="1">
    <citation type="journal article" date="2013" name="Proc. Natl. Acad. Sci. U.S.A.">
        <title>Improving the coverage of the cyanobacterial phylum using diversity-driven genome sequencing.</title>
        <authorList>
            <person name="Shih P.M."/>
            <person name="Wu D."/>
            <person name="Latifi A."/>
            <person name="Axen S.D."/>
            <person name="Fewer D.P."/>
            <person name="Talla E."/>
            <person name="Calteau A."/>
            <person name="Cai F."/>
            <person name="Tandeau de Marsac N."/>
            <person name="Rippka R."/>
            <person name="Herdman M."/>
            <person name="Sivonen K."/>
            <person name="Coursin T."/>
            <person name="Laurent T."/>
            <person name="Goodwin L."/>
            <person name="Nolan M."/>
            <person name="Davenport K.W."/>
            <person name="Han C.S."/>
            <person name="Rubin E.M."/>
            <person name="Eisen J.A."/>
            <person name="Woyke T."/>
            <person name="Gugger M."/>
            <person name="Kerfeld C.A."/>
        </authorList>
    </citation>
    <scope>NUCLEOTIDE SEQUENCE [LARGE SCALE GENOMIC DNA]</scope>
    <source>
        <strain evidence="2">ATCC 27147 / PCC 6307</strain>
    </source>
</reference>
<dbReference type="HOGENOM" id="CLU_2011452_0_0_3"/>
<dbReference type="EMBL" id="CP003495">
    <property type="protein sequence ID" value="AFY29606.1"/>
    <property type="molecule type" value="Genomic_DNA"/>
</dbReference>
<name>K9PA42_CYAGP</name>
<dbReference type="RefSeq" id="WP_015110044.1">
    <property type="nucleotide sequence ID" value="NC_019675.1"/>
</dbReference>
<sequence>MAGHRCTKAEAEARHSWIVEQIAAFRPRPQIVREVMERYGVSRPQALKYLQRADAERFQVYDSVERMDLLTTALQAAEKAVELAIARKNPNEIIGAVRLLNGLTGFGIDLSGNYNRRPKPWQR</sequence>
<proteinExistence type="predicted"/>
<dbReference type="STRING" id="292564.Cyagr_2500"/>
<dbReference type="Proteomes" id="UP000010388">
    <property type="component" value="Chromosome"/>
</dbReference>
<organism evidence="1 2">
    <name type="scientific">Cyanobium gracile (strain ATCC 27147 / PCC 6307)</name>
    <dbReference type="NCBI Taxonomy" id="292564"/>
    <lineage>
        <taxon>Bacteria</taxon>
        <taxon>Bacillati</taxon>
        <taxon>Cyanobacteriota</taxon>
        <taxon>Cyanophyceae</taxon>
        <taxon>Synechococcales</taxon>
        <taxon>Prochlorococcaceae</taxon>
        <taxon>Cyanobium</taxon>
    </lineage>
</organism>
<protein>
    <submittedName>
        <fullName evidence="1">Uncharacterized protein</fullName>
    </submittedName>
</protein>
<evidence type="ECO:0000313" key="2">
    <source>
        <dbReference type="Proteomes" id="UP000010388"/>
    </source>
</evidence>
<evidence type="ECO:0000313" key="1">
    <source>
        <dbReference type="EMBL" id="AFY29606.1"/>
    </source>
</evidence>
<gene>
    <name evidence="1" type="ordered locus">Cyagr_2500</name>
</gene>